<dbReference type="InterPro" id="IPR017946">
    <property type="entry name" value="PLC-like_Pdiesterase_TIM-brl"/>
</dbReference>
<dbReference type="GO" id="GO:0006629">
    <property type="term" value="P:lipid metabolic process"/>
    <property type="evidence" value="ECO:0007669"/>
    <property type="project" value="InterPro"/>
</dbReference>
<keyword evidence="2" id="KW-1185">Reference proteome</keyword>
<comment type="caution">
    <text evidence="1">The sequence shown here is derived from an EMBL/GenBank/DDBJ whole genome shotgun (WGS) entry which is preliminary data.</text>
</comment>
<dbReference type="AlphaFoldDB" id="A0A1Y2DB62"/>
<evidence type="ECO:0000313" key="1">
    <source>
        <dbReference type="EMBL" id="ORY56513.1"/>
    </source>
</evidence>
<name>A0A1Y2DB62_9FUNG</name>
<dbReference type="EMBL" id="MCOG01000073">
    <property type="protein sequence ID" value="ORY56513.1"/>
    <property type="molecule type" value="Genomic_DNA"/>
</dbReference>
<gene>
    <name evidence="1" type="ORF">LY90DRAFT_506769</name>
</gene>
<dbReference type="Gene3D" id="3.20.20.190">
    <property type="entry name" value="Phosphatidylinositol (PI) phosphodiesterase"/>
    <property type="match status" value="1"/>
</dbReference>
<dbReference type="GO" id="GO:0008081">
    <property type="term" value="F:phosphoric diester hydrolase activity"/>
    <property type="evidence" value="ECO:0007669"/>
    <property type="project" value="InterPro"/>
</dbReference>
<dbReference type="OrthoDB" id="10518442at2759"/>
<organism evidence="1 2">
    <name type="scientific">Neocallimastix californiae</name>
    <dbReference type="NCBI Taxonomy" id="1754190"/>
    <lineage>
        <taxon>Eukaryota</taxon>
        <taxon>Fungi</taxon>
        <taxon>Fungi incertae sedis</taxon>
        <taxon>Chytridiomycota</taxon>
        <taxon>Chytridiomycota incertae sedis</taxon>
        <taxon>Neocallimastigomycetes</taxon>
        <taxon>Neocallimastigales</taxon>
        <taxon>Neocallimastigaceae</taxon>
        <taxon>Neocallimastix</taxon>
    </lineage>
</organism>
<proteinExistence type="predicted"/>
<dbReference type="SUPFAM" id="SSF51695">
    <property type="entry name" value="PLC-like phosphodiesterases"/>
    <property type="match status" value="1"/>
</dbReference>
<evidence type="ECO:0008006" key="3">
    <source>
        <dbReference type="Google" id="ProtNLM"/>
    </source>
</evidence>
<reference evidence="1 2" key="1">
    <citation type="submission" date="2016-08" db="EMBL/GenBank/DDBJ databases">
        <title>A Parts List for Fungal Cellulosomes Revealed by Comparative Genomics.</title>
        <authorList>
            <consortium name="DOE Joint Genome Institute"/>
            <person name="Haitjema C.H."/>
            <person name="Gilmore S.P."/>
            <person name="Henske J.K."/>
            <person name="Solomon K.V."/>
            <person name="De Groot R."/>
            <person name="Kuo A."/>
            <person name="Mondo S.J."/>
            <person name="Salamov A.A."/>
            <person name="Labutti K."/>
            <person name="Zhao Z."/>
            <person name="Chiniquy J."/>
            <person name="Barry K."/>
            <person name="Brewer H.M."/>
            <person name="Purvine S.O."/>
            <person name="Wright A.T."/>
            <person name="Boxma B."/>
            <person name="Van Alen T."/>
            <person name="Hackstein J.H."/>
            <person name="Baker S.E."/>
            <person name="Grigoriev I.V."/>
            <person name="O'Malley M.A."/>
        </authorList>
    </citation>
    <scope>NUCLEOTIDE SEQUENCE [LARGE SCALE GENOMIC DNA]</scope>
    <source>
        <strain evidence="1 2">G1</strain>
    </source>
</reference>
<protein>
    <recommendedName>
        <fullName evidence="3">PLC-like phosphodiesterase</fullName>
    </recommendedName>
</protein>
<evidence type="ECO:0000313" key="2">
    <source>
        <dbReference type="Proteomes" id="UP000193920"/>
    </source>
</evidence>
<sequence length="423" mass="49274">MNRIFSPAERVDPDQCVFQGRVELKSESCYYTNTGGDITIENFNGHPNARYYDIDYKNNRALTEFGYLDIRLETNKYKEIYLSHDIYDNTNKKTGEKYYLKDVFDEAIDFLHINSQETVIIQLKDDNLSLNSSYTYYDVNGDLHRVDIEGFESYEEIYEEIAKLSIKNTSIKYNQEYYKYFYQENDIFPKLKDVRGKIILYTRGDFRYNGTTVGKKLNIPNMGSCTQSAFNPTNIISADRDKIGNAEQQISKDSASKELCFPRISLTGDNKILVQDDYNLPVFEKWVVVSEILNNELPSVEEDGNTLHIYGEKHAITTSFYNNDNILIINFMNIACYLDICSIKSYSEDINNNLDKNISEQTKIHNNWIILGFPTNDLIRKIHDSSEIKLEKKNELQNNIIQVGDYLIYTDFDYYIQLSSDSN</sequence>
<dbReference type="Proteomes" id="UP000193920">
    <property type="component" value="Unassembled WGS sequence"/>
</dbReference>
<accession>A0A1Y2DB62</accession>